<dbReference type="Proteomes" id="UP000078348">
    <property type="component" value="Unassembled WGS sequence"/>
</dbReference>
<accession>A0A196S855</accession>
<comment type="caution">
    <text evidence="2">The sequence shown here is derived from an EMBL/GenBank/DDBJ whole genome shotgun (WGS) entry which is preliminary data.</text>
</comment>
<sequence length="452" mass="50918">MESVSREQTLACDRSVFASMFHVGVDFDDDAMEYADQSYISNDIKGCSPEFPSTNEEDETSTTSPSIPKKPEEAPPLPPELVDVKEPRKEHSIDEILELSPPNGNEANGKELMKKIGNSITKMKDQTASTLNRLLRRTSDTNTDLLGMQSMEENAATSAPFNADIDFVHVDSSEPASNDDVADLFGLVSLDTTACAEGDSDEEGMQVAEKKTVLEESDRLALQLQVLTLSKQITAAELKRVEERAAINKKGVERVLQCYIESGISVEYNQLLRRTSVALPRRELAIKVMKDAEGHRLEVKHLETITMLVPKVFVFDGTFFFLMEIRGSKFNFITKWSPCVVQLAAFQLRIYRNLADIAQENTVSRVNLHSLMKLGSLMKKPYKNCMYYYVKLFENDLGHHRVLEDKPAHFRRDLPSVQVLKVGCKEEIVLRAFAYQLNLRLQSIQNQSSVPL</sequence>
<organism evidence="2 3">
    <name type="scientific">Blastocystis sp. subtype 1 (strain ATCC 50177 / NandII)</name>
    <dbReference type="NCBI Taxonomy" id="478820"/>
    <lineage>
        <taxon>Eukaryota</taxon>
        <taxon>Sar</taxon>
        <taxon>Stramenopiles</taxon>
        <taxon>Bigyra</taxon>
        <taxon>Opalozoa</taxon>
        <taxon>Opalinata</taxon>
        <taxon>Blastocystidae</taxon>
        <taxon>Blastocystis</taxon>
    </lineage>
</organism>
<evidence type="ECO:0000313" key="3">
    <source>
        <dbReference type="Proteomes" id="UP000078348"/>
    </source>
</evidence>
<feature type="region of interest" description="Disordered" evidence="1">
    <location>
        <begin position="42"/>
        <end position="89"/>
    </location>
</feature>
<protein>
    <submittedName>
        <fullName evidence="2">Uncharacterized protein</fullName>
    </submittedName>
</protein>
<name>A0A196S855_BLAHN</name>
<gene>
    <name evidence="2" type="ORF">AV274_5782</name>
</gene>
<evidence type="ECO:0000313" key="2">
    <source>
        <dbReference type="EMBL" id="OAO12546.1"/>
    </source>
</evidence>
<dbReference type="AlphaFoldDB" id="A0A196S855"/>
<proteinExistence type="predicted"/>
<dbReference type="EMBL" id="LXWW01000539">
    <property type="protein sequence ID" value="OAO12546.1"/>
    <property type="molecule type" value="Genomic_DNA"/>
</dbReference>
<reference evidence="2 3" key="1">
    <citation type="submission" date="2016-05" db="EMBL/GenBank/DDBJ databases">
        <title>Nuclear genome of Blastocystis sp. subtype 1 NandII.</title>
        <authorList>
            <person name="Gentekaki E."/>
            <person name="Curtis B."/>
            <person name="Stairs C."/>
            <person name="Eme L."/>
            <person name="Herman E."/>
            <person name="Klimes V."/>
            <person name="Arias M.C."/>
            <person name="Elias M."/>
            <person name="Hilliou F."/>
            <person name="Klute M."/>
            <person name="Malik S.-B."/>
            <person name="Pightling A."/>
            <person name="Rachubinski R."/>
            <person name="Salas D."/>
            <person name="Schlacht A."/>
            <person name="Suga H."/>
            <person name="Archibald J."/>
            <person name="Ball S.G."/>
            <person name="Clark G."/>
            <person name="Dacks J."/>
            <person name="Van Der Giezen M."/>
            <person name="Tsaousis A."/>
            <person name="Roger A."/>
        </authorList>
    </citation>
    <scope>NUCLEOTIDE SEQUENCE [LARGE SCALE GENOMIC DNA]</scope>
    <source>
        <strain evidence="3">ATCC 50177 / NandII</strain>
    </source>
</reference>
<keyword evidence="3" id="KW-1185">Reference proteome</keyword>
<evidence type="ECO:0000256" key="1">
    <source>
        <dbReference type="SAM" id="MobiDB-lite"/>
    </source>
</evidence>